<proteinExistence type="predicted"/>
<dbReference type="InterPro" id="IPR036397">
    <property type="entry name" value="RNaseH_sf"/>
</dbReference>
<protein>
    <recommendedName>
        <fullName evidence="1">RNase H type-1 domain-containing protein</fullName>
    </recommendedName>
</protein>
<reference evidence="2 3" key="1">
    <citation type="journal article" date="2021" name="bioRxiv">
        <title>Chromosome-scale and haplotype-resolved genome assembly of a tetraploid potato cultivar.</title>
        <authorList>
            <person name="Sun H."/>
            <person name="Jiao W.-B."/>
            <person name="Krause K."/>
            <person name="Campoy J.A."/>
            <person name="Goel M."/>
            <person name="Folz-Donahue K."/>
            <person name="Kukat C."/>
            <person name="Huettel B."/>
            <person name="Schneeberger K."/>
        </authorList>
    </citation>
    <scope>NUCLEOTIDE SEQUENCE [LARGE SCALE GENOMIC DNA]</scope>
    <source>
        <strain evidence="2">SolTubOtavaFocal</strain>
        <tissue evidence="2">Leaves</tissue>
    </source>
</reference>
<dbReference type="CDD" id="cd06222">
    <property type="entry name" value="RNase_H_like"/>
    <property type="match status" value="1"/>
</dbReference>
<evidence type="ECO:0000313" key="2">
    <source>
        <dbReference type="EMBL" id="KAH0761306.1"/>
    </source>
</evidence>
<dbReference type="Gene3D" id="3.30.420.10">
    <property type="entry name" value="Ribonuclease H-like superfamily/Ribonuclease H"/>
    <property type="match status" value="1"/>
</dbReference>
<gene>
    <name evidence="2" type="ORF">KY290_017379</name>
</gene>
<dbReference type="Pfam" id="PF13456">
    <property type="entry name" value="RVT_3"/>
    <property type="match status" value="1"/>
</dbReference>
<sequence>MGSFTGQTAIQADLHALLQGLIMVQENNLLPIQIEVDCQDITNYLHNDHLTHTNFLRDCRVLLHQLGNPLIQHKFWEVNQVADALAKKGSNLPAINSFVNWVVPPLFVPRKFEADKERNSFC</sequence>
<evidence type="ECO:0000259" key="1">
    <source>
        <dbReference type="Pfam" id="PF13456"/>
    </source>
</evidence>
<keyword evidence="3" id="KW-1185">Reference proteome</keyword>
<dbReference type="Proteomes" id="UP000826656">
    <property type="component" value="Unassembled WGS sequence"/>
</dbReference>
<feature type="domain" description="RNase H type-1" evidence="1">
    <location>
        <begin position="6"/>
        <end position="88"/>
    </location>
</feature>
<dbReference type="EMBL" id="JAIVGD010000013">
    <property type="protein sequence ID" value="KAH0761306.1"/>
    <property type="molecule type" value="Genomic_DNA"/>
</dbReference>
<dbReference type="InterPro" id="IPR002156">
    <property type="entry name" value="RNaseH_domain"/>
</dbReference>
<dbReference type="PANTHER" id="PTHR47723:SF23">
    <property type="entry name" value="REVERSE TRANSCRIPTASE-LIKE PROTEIN"/>
    <property type="match status" value="1"/>
</dbReference>
<evidence type="ECO:0000313" key="3">
    <source>
        <dbReference type="Proteomes" id="UP000826656"/>
    </source>
</evidence>
<comment type="caution">
    <text evidence="2">The sequence shown here is derived from an EMBL/GenBank/DDBJ whole genome shotgun (WGS) entry which is preliminary data.</text>
</comment>
<dbReference type="InterPro" id="IPR012337">
    <property type="entry name" value="RNaseH-like_sf"/>
</dbReference>
<dbReference type="PANTHER" id="PTHR47723">
    <property type="entry name" value="OS05G0353850 PROTEIN"/>
    <property type="match status" value="1"/>
</dbReference>
<organism evidence="2 3">
    <name type="scientific">Solanum tuberosum</name>
    <name type="common">Potato</name>
    <dbReference type="NCBI Taxonomy" id="4113"/>
    <lineage>
        <taxon>Eukaryota</taxon>
        <taxon>Viridiplantae</taxon>
        <taxon>Streptophyta</taxon>
        <taxon>Embryophyta</taxon>
        <taxon>Tracheophyta</taxon>
        <taxon>Spermatophyta</taxon>
        <taxon>Magnoliopsida</taxon>
        <taxon>eudicotyledons</taxon>
        <taxon>Gunneridae</taxon>
        <taxon>Pentapetalae</taxon>
        <taxon>asterids</taxon>
        <taxon>lamiids</taxon>
        <taxon>Solanales</taxon>
        <taxon>Solanaceae</taxon>
        <taxon>Solanoideae</taxon>
        <taxon>Solaneae</taxon>
        <taxon>Solanum</taxon>
    </lineage>
</organism>
<dbReference type="InterPro" id="IPR053151">
    <property type="entry name" value="RNase_H-like"/>
</dbReference>
<dbReference type="SUPFAM" id="SSF53098">
    <property type="entry name" value="Ribonuclease H-like"/>
    <property type="match status" value="1"/>
</dbReference>
<dbReference type="InterPro" id="IPR044730">
    <property type="entry name" value="RNase_H-like_dom_plant"/>
</dbReference>
<name>A0ABQ7VB79_SOLTU</name>
<accession>A0ABQ7VB79</accession>